<keyword evidence="5" id="KW-0539">Nucleus</keyword>
<sequence>MACSVLPENLLSVRQKMIDELIQGREIANQLRTVLFESVFGDDWSVVISAEYLVSRIMESFTNTLFMLNQNDVPNEVVVSQIQRTSSRVDSPCFDGQKSEDFAKSCWTSVSTTLKHTSGCCKRRKTVFTWQRETSTLMDDGHAWRKYGQKMILKGKHPRHYYRCTHKNDQGCQATKQVQKIQDNPPIFRTKYYGHHRCGNLLRASELDFDSTSPNQDSSLLLSFKNANLNNLTSNQAHSFFSAFTKHVELKDHMVPSCDNNMIVDGHINNQASSDYIVTSANEFHYHHRDHDDIDDLTAFDYQSPGNMAVLSPNLDFGIEGDLMPFDTL</sequence>
<dbReference type="Pfam" id="PF03106">
    <property type="entry name" value="WRKY"/>
    <property type="match status" value="1"/>
</dbReference>
<dbReference type="InterPro" id="IPR003657">
    <property type="entry name" value="WRKY_dom"/>
</dbReference>
<dbReference type="GO" id="GO:0003700">
    <property type="term" value="F:DNA-binding transcription factor activity"/>
    <property type="evidence" value="ECO:0007669"/>
    <property type="project" value="InterPro"/>
</dbReference>
<dbReference type="KEGG" id="mnt:21397131"/>
<gene>
    <name evidence="7" type="ORF">L484_013971</name>
</gene>
<evidence type="ECO:0000256" key="2">
    <source>
        <dbReference type="ARBA" id="ARBA00023015"/>
    </source>
</evidence>
<proteinExistence type="predicted"/>
<reference evidence="7" key="1">
    <citation type="submission" date="2013-06" db="EMBL/GenBank/DDBJ databases">
        <title>Draft Genome Sequence of a Mulberry Tree, Morus notabilis C.K. Schn.</title>
        <authorList>
            <person name="He N."/>
            <person name="Zhao S."/>
        </authorList>
    </citation>
    <scope>NUCLEOTIDE SEQUENCE</scope>
</reference>
<dbReference type="eggNOG" id="ENOG502RYCZ">
    <property type="taxonomic scope" value="Eukaryota"/>
</dbReference>
<dbReference type="SMART" id="SM00774">
    <property type="entry name" value="WRKY"/>
    <property type="match status" value="1"/>
</dbReference>
<protein>
    <submittedName>
        <fullName evidence="7">Putative WRKY transcription factor 70</fullName>
    </submittedName>
</protein>
<dbReference type="Proteomes" id="UP000030645">
    <property type="component" value="Unassembled WGS sequence"/>
</dbReference>
<accession>W9QTT4</accession>
<evidence type="ECO:0000259" key="6">
    <source>
        <dbReference type="PROSITE" id="PS50811"/>
    </source>
</evidence>
<dbReference type="InterPro" id="IPR036576">
    <property type="entry name" value="WRKY_dom_sf"/>
</dbReference>
<dbReference type="Gene3D" id="2.20.25.80">
    <property type="entry name" value="WRKY domain"/>
    <property type="match status" value="1"/>
</dbReference>
<feature type="domain" description="WRKY" evidence="6">
    <location>
        <begin position="133"/>
        <end position="196"/>
    </location>
</feature>
<evidence type="ECO:0000313" key="8">
    <source>
        <dbReference type="Proteomes" id="UP000030645"/>
    </source>
</evidence>
<keyword evidence="2" id="KW-0805">Transcription regulation</keyword>
<dbReference type="STRING" id="981085.W9QTT4"/>
<name>W9QTT4_9ROSA</name>
<dbReference type="PANTHER" id="PTHR32096:SF146">
    <property type="entry name" value="WRKY TRANSCRIPTION FACTOR 19-RELATED"/>
    <property type="match status" value="1"/>
</dbReference>
<evidence type="ECO:0000256" key="4">
    <source>
        <dbReference type="ARBA" id="ARBA00023163"/>
    </source>
</evidence>
<dbReference type="PANTHER" id="PTHR32096">
    <property type="entry name" value="WRKY TRANSCRIPTION FACTOR 30-RELATED-RELATED"/>
    <property type="match status" value="1"/>
</dbReference>
<evidence type="ECO:0000256" key="5">
    <source>
        <dbReference type="ARBA" id="ARBA00023242"/>
    </source>
</evidence>
<keyword evidence="3" id="KW-0238">DNA-binding</keyword>
<evidence type="ECO:0000256" key="3">
    <source>
        <dbReference type="ARBA" id="ARBA00023125"/>
    </source>
</evidence>
<keyword evidence="8" id="KW-1185">Reference proteome</keyword>
<evidence type="ECO:0000256" key="1">
    <source>
        <dbReference type="ARBA" id="ARBA00004123"/>
    </source>
</evidence>
<dbReference type="AlphaFoldDB" id="W9QTT4"/>
<keyword evidence="4" id="KW-0804">Transcription</keyword>
<dbReference type="GO" id="GO:0000976">
    <property type="term" value="F:transcription cis-regulatory region binding"/>
    <property type="evidence" value="ECO:0007669"/>
    <property type="project" value="TreeGrafter"/>
</dbReference>
<dbReference type="SUPFAM" id="SSF118290">
    <property type="entry name" value="WRKY DNA-binding domain"/>
    <property type="match status" value="1"/>
</dbReference>
<dbReference type="GO" id="GO:0005634">
    <property type="term" value="C:nucleus"/>
    <property type="evidence" value="ECO:0007669"/>
    <property type="project" value="UniProtKB-SubCell"/>
</dbReference>
<dbReference type="OrthoDB" id="2021064at2759"/>
<comment type="subcellular location">
    <subcellularLocation>
        <location evidence="1">Nucleus</location>
    </subcellularLocation>
</comment>
<evidence type="ECO:0000313" key="7">
    <source>
        <dbReference type="EMBL" id="EXB54246.1"/>
    </source>
</evidence>
<dbReference type="EMBL" id="KE344164">
    <property type="protein sequence ID" value="EXB54246.1"/>
    <property type="molecule type" value="Genomic_DNA"/>
</dbReference>
<dbReference type="InterPro" id="IPR044810">
    <property type="entry name" value="WRKY_plant"/>
</dbReference>
<dbReference type="PROSITE" id="PS50811">
    <property type="entry name" value="WRKY"/>
    <property type="match status" value="1"/>
</dbReference>
<organism evidence="7 8">
    <name type="scientific">Morus notabilis</name>
    <dbReference type="NCBI Taxonomy" id="981085"/>
    <lineage>
        <taxon>Eukaryota</taxon>
        <taxon>Viridiplantae</taxon>
        <taxon>Streptophyta</taxon>
        <taxon>Embryophyta</taxon>
        <taxon>Tracheophyta</taxon>
        <taxon>Spermatophyta</taxon>
        <taxon>Magnoliopsida</taxon>
        <taxon>eudicotyledons</taxon>
        <taxon>Gunneridae</taxon>
        <taxon>Pentapetalae</taxon>
        <taxon>rosids</taxon>
        <taxon>fabids</taxon>
        <taxon>Rosales</taxon>
        <taxon>Moraceae</taxon>
        <taxon>Moreae</taxon>
        <taxon>Morus</taxon>
    </lineage>
</organism>